<dbReference type="InParanoid" id="G2Y112"/>
<sequence length="176" mass="19955">MEVLLLPVSNFQFPISRNGHIQRFLNAMISEKAEAEANAERWKEKCDTKHEGMIWHLSISNTLVKDVTAQRLMLIHKKEASKVHTSQLCEGNQGGTMGIQTARQLVGRKIALQDTEHNQLDVFTAIERAHLHQIQSIRDTEYNRGLKYSQSTHDDEGGSQVLSSHVARVTKLTKSR</sequence>
<reference evidence="2" key="1">
    <citation type="journal article" date="2011" name="PLoS Genet.">
        <title>Genomic analysis of the necrotrophic fungal pathogens Sclerotinia sclerotiorum and Botrytis cinerea.</title>
        <authorList>
            <person name="Amselem J."/>
            <person name="Cuomo C.A."/>
            <person name="van Kan J.A."/>
            <person name="Viaud M."/>
            <person name="Benito E.P."/>
            <person name="Couloux A."/>
            <person name="Coutinho P.M."/>
            <person name="de Vries R.P."/>
            <person name="Dyer P.S."/>
            <person name="Fillinger S."/>
            <person name="Fournier E."/>
            <person name="Gout L."/>
            <person name="Hahn M."/>
            <person name="Kohn L."/>
            <person name="Lapalu N."/>
            <person name="Plummer K.M."/>
            <person name="Pradier J.M."/>
            <person name="Quevillon E."/>
            <person name="Sharon A."/>
            <person name="Simon A."/>
            <person name="ten Have A."/>
            <person name="Tudzynski B."/>
            <person name="Tudzynski P."/>
            <person name="Wincker P."/>
            <person name="Andrew M."/>
            <person name="Anthouard V."/>
            <person name="Beever R.E."/>
            <person name="Beffa R."/>
            <person name="Benoit I."/>
            <person name="Bouzid O."/>
            <person name="Brault B."/>
            <person name="Chen Z."/>
            <person name="Choquer M."/>
            <person name="Collemare J."/>
            <person name="Cotton P."/>
            <person name="Danchin E.G."/>
            <person name="Da Silva C."/>
            <person name="Gautier A."/>
            <person name="Giraud C."/>
            <person name="Giraud T."/>
            <person name="Gonzalez C."/>
            <person name="Grossetete S."/>
            <person name="Guldener U."/>
            <person name="Henrissat B."/>
            <person name="Howlett B.J."/>
            <person name="Kodira C."/>
            <person name="Kretschmer M."/>
            <person name="Lappartient A."/>
            <person name="Leroch M."/>
            <person name="Levis C."/>
            <person name="Mauceli E."/>
            <person name="Neuveglise C."/>
            <person name="Oeser B."/>
            <person name="Pearson M."/>
            <person name="Poulain J."/>
            <person name="Poussereau N."/>
            <person name="Quesneville H."/>
            <person name="Rascle C."/>
            <person name="Schumacher J."/>
            <person name="Segurens B."/>
            <person name="Sexton A."/>
            <person name="Silva E."/>
            <person name="Sirven C."/>
            <person name="Soanes D.M."/>
            <person name="Talbot N.J."/>
            <person name="Templeton M."/>
            <person name="Yandava C."/>
            <person name="Yarden O."/>
            <person name="Zeng Q."/>
            <person name="Rollins J.A."/>
            <person name="Lebrun M.H."/>
            <person name="Dickman M."/>
        </authorList>
    </citation>
    <scope>NUCLEOTIDE SEQUENCE [LARGE SCALE GENOMIC DNA]</scope>
    <source>
        <strain evidence="2">T4</strain>
    </source>
</reference>
<dbReference type="HOGENOM" id="CLU_1524918_0_0_1"/>
<dbReference type="OrthoDB" id="3516238at2759"/>
<name>G2Y112_BOTF4</name>
<dbReference type="AlphaFoldDB" id="G2Y112"/>
<dbReference type="Proteomes" id="UP000008177">
    <property type="component" value="Unplaced contigs"/>
</dbReference>
<dbReference type="EMBL" id="FQ790281">
    <property type="protein sequence ID" value="CCD46327.1"/>
    <property type="molecule type" value="Genomic_DNA"/>
</dbReference>
<evidence type="ECO:0000313" key="2">
    <source>
        <dbReference type="Proteomes" id="UP000008177"/>
    </source>
</evidence>
<proteinExistence type="predicted"/>
<gene>
    <name evidence="1" type="ORF">BofuT4_P118770.1</name>
</gene>
<evidence type="ECO:0000313" key="1">
    <source>
        <dbReference type="EMBL" id="CCD46327.1"/>
    </source>
</evidence>
<organism evidence="1 2">
    <name type="scientific">Botryotinia fuckeliana (strain T4)</name>
    <name type="common">Noble rot fungus</name>
    <name type="synonym">Botrytis cinerea</name>
    <dbReference type="NCBI Taxonomy" id="999810"/>
    <lineage>
        <taxon>Eukaryota</taxon>
        <taxon>Fungi</taxon>
        <taxon>Dikarya</taxon>
        <taxon>Ascomycota</taxon>
        <taxon>Pezizomycotina</taxon>
        <taxon>Leotiomycetes</taxon>
        <taxon>Helotiales</taxon>
        <taxon>Sclerotiniaceae</taxon>
        <taxon>Botrytis</taxon>
    </lineage>
</organism>
<protein>
    <submittedName>
        <fullName evidence="1">Uncharacterized protein</fullName>
    </submittedName>
</protein>
<accession>G2Y112</accession>